<dbReference type="EMBL" id="JAGEPF010000016">
    <property type="protein sequence ID" value="MBO2461120.1"/>
    <property type="molecule type" value="Genomic_DNA"/>
</dbReference>
<reference evidence="1 2" key="1">
    <citation type="submission" date="2021-03" db="EMBL/GenBank/DDBJ databases">
        <title>Actinomadura violae sp. nov., isolated from lichen in Thailand.</title>
        <authorList>
            <person name="Kanchanasin P."/>
            <person name="Saeng-In P."/>
            <person name="Phongsopitanun W."/>
            <person name="Yuki M."/>
            <person name="Kudo T."/>
            <person name="Ohkuma M."/>
            <person name="Tanasupawat S."/>
        </authorList>
    </citation>
    <scope>NUCLEOTIDE SEQUENCE [LARGE SCALE GENOMIC DNA]</scope>
    <source>
        <strain evidence="1 2">LCR2-06</strain>
    </source>
</reference>
<dbReference type="RefSeq" id="WP_208244481.1">
    <property type="nucleotide sequence ID" value="NZ_JAGEPF010000016.1"/>
</dbReference>
<accession>A0ABS3RWJ6</accession>
<dbReference type="CDD" id="cd00093">
    <property type="entry name" value="HTH_XRE"/>
    <property type="match status" value="1"/>
</dbReference>
<dbReference type="InterPro" id="IPR010982">
    <property type="entry name" value="Lambda_DNA-bd_dom_sf"/>
</dbReference>
<comment type="caution">
    <text evidence="1">The sequence shown here is derived from an EMBL/GenBank/DDBJ whole genome shotgun (WGS) entry which is preliminary data.</text>
</comment>
<gene>
    <name evidence="1" type="ORF">J4709_26405</name>
</gene>
<evidence type="ECO:0000313" key="1">
    <source>
        <dbReference type="EMBL" id="MBO2461120.1"/>
    </source>
</evidence>
<dbReference type="SUPFAM" id="SSF47413">
    <property type="entry name" value="lambda repressor-like DNA-binding domains"/>
    <property type="match status" value="1"/>
</dbReference>
<sequence length="160" mass="18195">MSDRDRMLEARRRREEAKVEAARRFGEWLEGEMTARGMSNVDLQGEIGINNSTIGFWRRGVRMPDDWATLRMLADVMETPAPQLAVLIGFFRPEELGGIQPPVSSRTLALQWVRTHPEESLEALHDWIQREPQAAMAKVMLPIAESSAARRQLGIRGSDR</sequence>
<protein>
    <submittedName>
        <fullName evidence="1">Helix-turn-helix transcriptional regulator</fullName>
    </submittedName>
</protein>
<evidence type="ECO:0000313" key="2">
    <source>
        <dbReference type="Proteomes" id="UP000680206"/>
    </source>
</evidence>
<proteinExistence type="predicted"/>
<dbReference type="InterPro" id="IPR001387">
    <property type="entry name" value="Cro/C1-type_HTH"/>
</dbReference>
<dbReference type="Proteomes" id="UP000680206">
    <property type="component" value="Unassembled WGS sequence"/>
</dbReference>
<dbReference type="Gene3D" id="1.10.260.40">
    <property type="entry name" value="lambda repressor-like DNA-binding domains"/>
    <property type="match status" value="1"/>
</dbReference>
<organism evidence="1 2">
    <name type="scientific">Actinomadura violacea</name>
    <dbReference type="NCBI Taxonomy" id="2819934"/>
    <lineage>
        <taxon>Bacteria</taxon>
        <taxon>Bacillati</taxon>
        <taxon>Actinomycetota</taxon>
        <taxon>Actinomycetes</taxon>
        <taxon>Streptosporangiales</taxon>
        <taxon>Thermomonosporaceae</taxon>
        <taxon>Actinomadura</taxon>
    </lineage>
</organism>
<keyword evidence="2" id="KW-1185">Reference proteome</keyword>
<name>A0ABS3RWJ6_9ACTN</name>